<keyword evidence="3" id="KW-1185">Reference proteome</keyword>
<reference evidence="2" key="1">
    <citation type="submission" date="2020-08" db="EMBL/GenBank/DDBJ databases">
        <title>Multicomponent nature underlies the extraordinary mechanical properties of spider dragline silk.</title>
        <authorList>
            <person name="Kono N."/>
            <person name="Nakamura H."/>
            <person name="Mori M."/>
            <person name="Yoshida Y."/>
            <person name="Ohtoshi R."/>
            <person name="Malay A.D."/>
            <person name="Moran D.A.P."/>
            <person name="Tomita M."/>
            <person name="Numata K."/>
            <person name="Arakawa K."/>
        </authorList>
    </citation>
    <scope>NUCLEOTIDE SEQUENCE</scope>
</reference>
<organism evidence="2 3">
    <name type="scientific">Trichonephila clavipes</name>
    <name type="common">Golden silk orbweaver</name>
    <name type="synonym">Nephila clavipes</name>
    <dbReference type="NCBI Taxonomy" id="2585209"/>
    <lineage>
        <taxon>Eukaryota</taxon>
        <taxon>Metazoa</taxon>
        <taxon>Ecdysozoa</taxon>
        <taxon>Arthropoda</taxon>
        <taxon>Chelicerata</taxon>
        <taxon>Arachnida</taxon>
        <taxon>Araneae</taxon>
        <taxon>Araneomorphae</taxon>
        <taxon>Entelegynae</taxon>
        <taxon>Araneoidea</taxon>
        <taxon>Nephilidae</taxon>
        <taxon>Trichonephila</taxon>
    </lineage>
</organism>
<evidence type="ECO:0000313" key="3">
    <source>
        <dbReference type="Proteomes" id="UP000887159"/>
    </source>
</evidence>
<dbReference type="AlphaFoldDB" id="A0A8X7BFX5"/>
<proteinExistence type="predicted"/>
<gene>
    <name evidence="2" type="ORF">TNCV_1812821</name>
</gene>
<dbReference type="Proteomes" id="UP000887159">
    <property type="component" value="Unassembled WGS sequence"/>
</dbReference>
<feature type="region of interest" description="Disordered" evidence="1">
    <location>
        <begin position="61"/>
        <end position="81"/>
    </location>
</feature>
<name>A0A8X7BFX5_TRICX</name>
<comment type="caution">
    <text evidence="2">The sequence shown here is derived from an EMBL/GenBank/DDBJ whole genome shotgun (WGS) entry which is preliminary data.</text>
</comment>
<protein>
    <submittedName>
        <fullName evidence="2">Uncharacterized protein</fullName>
    </submittedName>
</protein>
<dbReference type="EMBL" id="BMAU01021389">
    <property type="protein sequence ID" value="GFY29703.1"/>
    <property type="molecule type" value="Genomic_DNA"/>
</dbReference>
<sequence>MSPNAMYKLGGETWTVCDEHELLYEHQVSGYSLHLQPSQQKWMCYCSVVWEKLSKEAATESSNVCSGASEPGGTLIFQSHD</sequence>
<evidence type="ECO:0000256" key="1">
    <source>
        <dbReference type="SAM" id="MobiDB-lite"/>
    </source>
</evidence>
<evidence type="ECO:0000313" key="2">
    <source>
        <dbReference type="EMBL" id="GFY29703.1"/>
    </source>
</evidence>
<accession>A0A8X7BFX5</accession>